<sequence>SLLYRWIIKPLKIIKSDYRLDNIQPHKFGQLIGAITVVLALVLIQFGYTTAGWIIVGVLIALTAISYAGWCVGCYMYYQLNRLGLGGFFKHSPTDKTVIIGARPRKK</sequence>
<keyword evidence="1" id="KW-1133">Transmembrane helix</keyword>
<keyword evidence="1" id="KW-0472">Membrane</keyword>
<gene>
    <name evidence="3" type="ORF">ENJ51_05625</name>
</gene>
<reference evidence="3" key="1">
    <citation type="journal article" date="2020" name="mSystems">
        <title>Genome- and Community-Level Interaction Insights into Carbon Utilization and Element Cycling Functions of Hydrothermarchaeota in Hydrothermal Sediment.</title>
        <authorList>
            <person name="Zhou Z."/>
            <person name="Liu Y."/>
            <person name="Xu W."/>
            <person name="Pan J."/>
            <person name="Luo Z.H."/>
            <person name="Li M."/>
        </authorList>
    </citation>
    <scope>NUCLEOTIDE SEQUENCE [LARGE SCALE GENOMIC DNA]</scope>
    <source>
        <strain evidence="3">HyVt-493</strain>
    </source>
</reference>
<comment type="caution">
    <text evidence="3">The sequence shown here is derived from an EMBL/GenBank/DDBJ whole genome shotgun (WGS) entry which is preliminary data.</text>
</comment>
<feature type="domain" description="DUF4395" evidence="2">
    <location>
        <begin position="2"/>
        <end position="82"/>
    </location>
</feature>
<dbReference type="InterPro" id="IPR025508">
    <property type="entry name" value="DUF4395"/>
</dbReference>
<feature type="transmembrane region" description="Helical" evidence="1">
    <location>
        <begin position="28"/>
        <end position="48"/>
    </location>
</feature>
<evidence type="ECO:0000256" key="1">
    <source>
        <dbReference type="SAM" id="Phobius"/>
    </source>
</evidence>
<feature type="transmembrane region" description="Helical" evidence="1">
    <location>
        <begin position="54"/>
        <end position="78"/>
    </location>
</feature>
<dbReference type="EMBL" id="DRMS01000212">
    <property type="protein sequence ID" value="HFC92276.1"/>
    <property type="molecule type" value="Genomic_DNA"/>
</dbReference>
<dbReference type="AlphaFoldDB" id="A0A7V2T2U3"/>
<accession>A0A7V2T2U3</accession>
<dbReference type="Proteomes" id="UP000885750">
    <property type="component" value="Unassembled WGS sequence"/>
</dbReference>
<proteinExistence type="predicted"/>
<feature type="non-terminal residue" evidence="3">
    <location>
        <position position="1"/>
    </location>
</feature>
<organism evidence="3">
    <name type="scientific">Leucothrix mucor</name>
    <dbReference type="NCBI Taxonomy" id="45248"/>
    <lineage>
        <taxon>Bacteria</taxon>
        <taxon>Pseudomonadati</taxon>
        <taxon>Pseudomonadota</taxon>
        <taxon>Gammaproteobacteria</taxon>
        <taxon>Thiotrichales</taxon>
        <taxon>Thiotrichaceae</taxon>
        <taxon>Leucothrix</taxon>
    </lineage>
</organism>
<evidence type="ECO:0000313" key="3">
    <source>
        <dbReference type="EMBL" id="HFC92276.1"/>
    </source>
</evidence>
<name>A0A7V2T2U3_LEUMU</name>
<evidence type="ECO:0000259" key="2">
    <source>
        <dbReference type="Pfam" id="PF14340"/>
    </source>
</evidence>
<keyword evidence="1" id="KW-0812">Transmembrane</keyword>
<protein>
    <submittedName>
        <fullName evidence="3">DUF4395 domain-containing protein</fullName>
    </submittedName>
</protein>
<dbReference type="Pfam" id="PF14340">
    <property type="entry name" value="DUF4395"/>
    <property type="match status" value="1"/>
</dbReference>